<evidence type="ECO:0000256" key="10">
    <source>
        <dbReference type="ARBA" id="ARBA00023128"/>
    </source>
</evidence>
<comment type="similarity">
    <text evidence="2 12">Belongs to the ATPase protein 8 family.</text>
</comment>
<evidence type="ECO:0000256" key="7">
    <source>
        <dbReference type="ARBA" id="ARBA00022781"/>
    </source>
</evidence>
<dbReference type="Pfam" id="PF00895">
    <property type="entry name" value="ATP-synt_8"/>
    <property type="match status" value="1"/>
</dbReference>
<comment type="subunit">
    <text evidence="3">F-type ATPases have 2 components, CF(1) - the catalytic core - and CF(0) - the membrane proton channel.</text>
</comment>
<evidence type="ECO:0000256" key="1">
    <source>
        <dbReference type="ARBA" id="ARBA00004304"/>
    </source>
</evidence>
<dbReference type="GO" id="GO:0015986">
    <property type="term" value="P:proton motive force-driven ATP synthesis"/>
    <property type="evidence" value="ECO:0007669"/>
    <property type="project" value="InterPro"/>
</dbReference>
<evidence type="ECO:0000313" key="14">
    <source>
        <dbReference type="EMBL" id="UYB79085.1"/>
    </source>
</evidence>
<dbReference type="RefSeq" id="YP_010535873.1">
    <property type="nucleotide sequence ID" value="NC_067936.1"/>
</dbReference>
<feature type="transmembrane region" description="Helical" evidence="13">
    <location>
        <begin position="6"/>
        <end position="29"/>
    </location>
</feature>
<gene>
    <name evidence="14" type="primary">ATP8</name>
</gene>
<dbReference type="InterPro" id="IPR001421">
    <property type="entry name" value="ATP8_metazoa"/>
</dbReference>
<evidence type="ECO:0000256" key="2">
    <source>
        <dbReference type="ARBA" id="ARBA00008892"/>
    </source>
</evidence>
<evidence type="ECO:0000256" key="8">
    <source>
        <dbReference type="ARBA" id="ARBA00022989"/>
    </source>
</evidence>
<dbReference type="GO" id="GO:0015078">
    <property type="term" value="F:proton transmembrane transporter activity"/>
    <property type="evidence" value="ECO:0007669"/>
    <property type="project" value="InterPro"/>
</dbReference>
<accession>A0A978B0K7</accession>
<protein>
    <recommendedName>
        <fullName evidence="12">ATP synthase complex subunit 8</fullName>
    </recommendedName>
</protein>
<evidence type="ECO:0000256" key="11">
    <source>
        <dbReference type="ARBA" id="ARBA00023136"/>
    </source>
</evidence>
<dbReference type="EMBL" id="ON303731">
    <property type="protein sequence ID" value="UYB79085.1"/>
    <property type="molecule type" value="Genomic_DNA"/>
</dbReference>
<evidence type="ECO:0000256" key="4">
    <source>
        <dbReference type="ARBA" id="ARBA00022448"/>
    </source>
</evidence>
<evidence type="ECO:0000256" key="6">
    <source>
        <dbReference type="ARBA" id="ARBA00022692"/>
    </source>
</evidence>
<proteinExistence type="inferred from homology"/>
<sequence length="51" mass="6062">MPQMAPLSWTFLVIMTLTVLAFMTIMNYFNSTMNPLINKNHNKKLTLSWKW</sequence>
<name>A0A978B0K7_9CUCU</name>
<keyword evidence="10 12" id="KW-0496">Mitochondrion</keyword>
<keyword evidence="11 13" id="KW-0472">Membrane</keyword>
<keyword evidence="9 12" id="KW-0406">Ion transport</keyword>
<geneLocation type="mitochondrion" evidence="14"/>
<keyword evidence="5 12" id="KW-0138">CF(0)</keyword>
<comment type="subcellular location">
    <subcellularLocation>
        <location evidence="1 12">Mitochondrion membrane</location>
        <topology evidence="1 12">Single-pass membrane protein</topology>
    </subcellularLocation>
</comment>
<keyword evidence="6 12" id="KW-0812">Transmembrane</keyword>
<organism evidence="14">
    <name type="scientific">Crypsis chinensis</name>
    <dbReference type="NCBI Taxonomy" id="2984370"/>
    <lineage>
        <taxon>Eukaryota</taxon>
        <taxon>Metazoa</taxon>
        <taxon>Ecdysozoa</taxon>
        <taxon>Arthropoda</taxon>
        <taxon>Hexapoda</taxon>
        <taxon>Insecta</taxon>
        <taxon>Pterygota</taxon>
        <taxon>Neoptera</taxon>
        <taxon>Endopterygota</taxon>
        <taxon>Coleoptera</taxon>
        <taxon>Polyphaga</taxon>
        <taxon>Cucujiformia</taxon>
        <taxon>Tenebrionidae</taxon>
        <taxon>Diaperinae</taxon>
        <taxon>Crypsis</taxon>
    </lineage>
</organism>
<dbReference type="CTD" id="4509"/>
<dbReference type="GeneID" id="76345607"/>
<evidence type="ECO:0000256" key="3">
    <source>
        <dbReference type="ARBA" id="ARBA00011291"/>
    </source>
</evidence>
<dbReference type="AlphaFoldDB" id="A0A978B0K7"/>
<keyword evidence="8 13" id="KW-1133">Transmembrane helix</keyword>
<dbReference type="GO" id="GO:0045259">
    <property type="term" value="C:proton-transporting ATP synthase complex"/>
    <property type="evidence" value="ECO:0007669"/>
    <property type="project" value="UniProtKB-KW"/>
</dbReference>
<evidence type="ECO:0000256" key="12">
    <source>
        <dbReference type="RuleBase" id="RU003661"/>
    </source>
</evidence>
<evidence type="ECO:0000256" key="13">
    <source>
        <dbReference type="SAM" id="Phobius"/>
    </source>
</evidence>
<evidence type="ECO:0000256" key="9">
    <source>
        <dbReference type="ARBA" id="ARBA00023065"/>
    </source>
</evidence>
<evidence type="ECO:0000256" key="5">
    <source>
        <dbReference type="ARBA" id="ARBA00022547"/>
    </source>
</evidence>
<dbReference type="GO" id="GO:0031966">
    <property type="term" value="C:mitochondrial membrane"/>
    <property type="evidence" value="ECO:0007669"/>
    <property type="project" value="UniProtKB-SubCell"/>
</dbReference>
<reference evidence="14" key="1">
    <citation type="submission" date="2022-04" db="EMBL/GenBank/DDBJ databases">
        <authorList>
            <person name="Wei Z."/>
        </authorList>
    </citation>
    <scope>NUCLEOTIDE SEQUENCE</scope>
</reference>
<keyword evidence="4 12" id="KW-0813">Transport</keyword>
<keyword evidence="7 12" id="KW-0375">Hydrogen ion transport</keyword>